<dbReference type="Proteomes" id="UP000199236">
    <property type="component" value="Unassembled WGS sequence"/>
</dbReference>
<dbReference type="PANTHER" id="PTHR10443:SF12">
    <property type="entry name" value="DIPEPTIDASE"/>
    <property type="match status" value="1"/>
</dbReference>
<dbReference type="Pfam" id="PF01244">
    <property type="entry name" value="Peptidase_M19"/>
    <property type="match status" value="1"/>
</dbReference>
<dbReference type="CDD" id="cd01301">
    <property type="entry name" value="rDP_like"/>
    <property type="match status" value="1"/>
</dbReference>
<dbReference type="PANTHER" id="PTHR10443">
    <property type="entry name" value="MICROSOMAL DIPEPTIDASE"/>
    <property type="match status" value="1"/>
</dbReference>
<dbReference type="STRING" id="655353.SAMN04488056_107105"/>
<dbReference type="PROSITE" id="PS51365">
    <property type="entry name" value="RENAL_DIPEPTIDASE_2"/>
    <property type="match status" value="1"/>
</dbReference>
<organism evidence="1 2">
    <name type="scientific">Cohaesibacter marisflavi</name>
    <dbReference type="NCBI Taxonomy" id="655353"/>
    <lineage>
        <taxon>Bacteria</taxon>
        <taxon>Pseudomonadati</taxon>
        <taxon>Pseudomonadota</taxon>
        <taxon>Alphaproteobacteria</taxon>
        <taxon>Hyphomicrobiales</taxon>
        <taxon>Cohaesibacteraceae</taxon>
    </lineage>
</organism>
<reference evidence="1 2" key="1">
    <citation type="submission" date="2016-10" db="EMBL/GenBank/DDBJ databases">
        <authorList>
            <person name="de Groot N.N."/>
        </authorList>
    </citation>
    <scope>NUCLEOTIDE SEQUENCE [LARGE SCALE GENOMIC DNA]</scope>
    <source>
        <strain evidence="1 2">CGMCC 1.9157</strain>
    </source>
</reference>
<dbReference type="OrthoDB" id="9804920at2"/>
<accession>A0A1I5HSK7</accession>
<sequence>MTYTTSPIIFDGHNDFLLRFYRKSLTITDALKGTDTGQMDLPRAKAGGFGGGFYALYVPSDLGTASRASYEDKMNEPSYDLPLPEEVKWNDAIKVVLSEVATFKKLEKAGFLKGCTSTRDILTAFENDTIAGVLHMEGAEAIDEEFETLEVLYAAGLRSIGPVWSRPTKFGHGVPFRYPSTGDTGPGLTDLGKKLVTECNRLGIMLDVSHLNEKGFDDLAAMTDAPIVATHSNAYAICPHARNLTDRQLAVIAESDGMVGLNFAVAFLRPDGQQNVDTDIELMLRHLDYLMEKLGEDRVGLGSDFDGADIPQNIKDLSGLTRLREAMREHGYGEELMAKLCHSNWMRALQKTWKEQ</sequence>
<name>A0A1I5HSK7_9HYPH</name>
<dbReference type="GO" id="GO:0070573">
    <property type="term" value="F:metallodipeptidase activity"/>
    <property type="evidence" value="ECO:0007669"/>
    <property type="project" value="InterPro"/>
</dbReference>
<dbReference type="EMBL" id="FOVR01000007">
    <property type="protein sequence ID" value="SFO51247.1"/>
    <property type="molecule type" value="Genomic_DNA"/>
</dbReference>
<dbReference type="InterPro" id="IPR000180">
    <property type="entry name" value="Dipep_AS"/>
</dbReference>
<proteinExistence type="predicted"/>
<dbReference type="SUPFAM" id="SSF51556">
    <property type="entry name" value="Metallo-dependent hydrolases"/>
    <property type="match status" value="1"/>
</dbReference>
<protein>
    <submittedName>
        <fullName evidence="1">Dipeptidase AC. Metallo peptidase. MEROPS family M19</fullName>
    </submittedName>
</protein>
<evidence type="ECO:0000313" key="1">
    <source>
        <dbReference type="EMBL" id="SFO51247.1"/>
    </source>
</evidence>
<dbReference type="Gene3D" id="3.20.20.140">
    <property type="entry name" value="Metal-dependent hydrolases"/>
    <property type="match status" value="1"/>
</dbReference>
<dbReference type="AlphaFoldDB" id="A0A1I5HSK7"/>
<evidence type="ECO:0000313" key="2">
    <source>
        <dbReference type="Proteomes" id="UP000199236"/>
    </source>
</evidence>
<dbReference type="InterPro" id="IPR008257">
    <property type="entry name" value="Pept_M19"/>
</dbReference>
<dbReference type="RefSeq" id="WP_090073329.1">
    <property type="nucleotide sequence ID" value="NZ_FOVR01000007.1"/>
</dbReference>
<keyword evidence="2" id="KW-1185">Reference proteome</keyword>
<dbReference type="InterPro" id="IPR032466">
    <property type="entry name" value="Metal_Hydrolase"/>
</dbReference>
<dbReference type="PROSITE" id="PS00869">
    <property type="entry name" value="RENAL_DIPEPTIDASE_1"/>
    <property type="match status" value="1"/>
</dbReference>
<dbReference type="GO" id="GO:0006508">
    <property type="term" value="P:proteolysis"/>
    <property type="evidence" value="ECO:0007669"/>
    <property type="project" value="InterPro"/>
</dbReference>
<gene>
    <name evidence="1" type="ORF">SAMN04488056_107105</name>
</gene>